<evidence type="ECO:0000256" key="2">
    <source>
        <dbReference type="ARBA" id="ARBA00004651"/>
    </source>
</evidence>
<evidence type="ECO:0000256" key="18">
    <source>
        <dbReference type="RuleBase" id="RU003938"/>
    </source>
</evidence>
<accession>A0A420E831</accession>
<evidence type="ECO:0000256" key="6">
    <source>
        <dbReference type="ARBA" id="ARBA00012487"/>
    </source>
</evidence>
<evidence type="ECO:0000256" key="7">
    <source>
        <dbReference type="ARBA" id="ARBA00019373"/>
    </source>
</evidence>
<evidence type="ECO:0000256" key="14">
    <source>
        <dbReference type="ARBA" id="ARBA00023098"/>
    </source>
</evidence>
<keyword evidence="16" id="KW-0594">Phospholipid biosynthesis</keyword>
<evidence type="ECO:0000256" key="5">
    <source>
        <dbReference type="ARBA" id="ARBA00010185"/>
    </source>
</evidence>
<evidence type="ECO:0000313" key="20">
    <source>
        <dbReference type="EMBL" id="RKF15507.1"/>
    </source>
</evidence>
<evidence type="ECO:0000256" key="17">
    <source>
        <dbReference type="ARBA" id="ARBA00023264"/>
    </source>
</evidence>
<dbReference type="RefSeq" id="WP_120355593.1">
    <property type="nucleotide sequence ID" value="NZ_RAQO01000008.1"/>
</dbReference>
<evidence type="ECO:0000256" key="9">
    <source>
        <dbReference type="ARBA" id="ARBA00022516"/>
    </source>
</evidence>
<protein>
    <recommendedName>
        <fullName evidence="7 18">Phosphatidate cytidylyltransferase</fullName>
        <ecNumber evidence="6 18">2.7.7.41</ecNumber>
    </recommendedName>
</protein>
<dbReference type="OrthoDB" id="9799199at2"/>
<keyword evidence="9" id="KW-0444">Lipid biosynthesis</keyword>
<evidence type="ECO:0000256" key="4">
    <source>
        <dbReference type="ARBA" id="ARBA00005189"/>
    </source>
</evidence>
<keyword evidence="17" id="KW-1208">Phospholipid metabolism</keyword>
<comment type="caution">
    <text evidence="20">The sequence shown here is derived from an EMBL/GenBank/DDBJ whole genome shotgun (WGS) entry which is preliminary data.</text>
</comment>
<evidence type="ECO:0000256" key="11">
    <source>
        <dbReference type="ARBA" id="ARBA00022692"/>
    </source>
</evidence>
<evidence type="ECO:0000256" key="16">
    <source>
        <dbReference type="ARBA" id="ARBA00023209"/>
    </source>
</evidence>
<evidence type="ECO:0000256" key="15">
    <source>
        <dbReference type="ARBA" id="ARBA00023136"/>
    </source>
</evidence>
<dbReference type="PROSITE" id="PS01315">
    <property type="entry name" value="CDS"/>
    <property type="match status" value="1"/>
</dbReference>
<keyword evidence="21" id="KW-1185">Reference proteome</keyword>
<dbReference type="Proteomes" id="UP000286482">
    <property type="component" value="Unassembled WGS sequence"/>
</dbReference>
<dbReference type="EC" id="2.7.7.41" evidence="6 18"/>
<feature type="transmembrane region" description="Helical" evidence="19">
    <location>
        <begin position="189"/>
        <end position="209"/>
    </location>
</feature>
<evidence type="ECO:0000256" key="19">
    <source>
        <dbReference type="SAM" id="Phobius"/>
    </source>
</evidence>
<dbReference type="PANTHER" id="PTHR46382:SF1">
    <property type="entry name" value="PHOSPHATIDATE CYTIDYLYLTRANSFERASE"/>
    <property type="match status" value="1"/>
</dbReference>
<keyword evidence="8" id="KW-1003">Cell membrane</keyword>
<feature type="transmembrane region" description="Helical" evidence="19">
    <location>
        <begin position="148"/>
        <end position="168"/>
    </location>
</feature>
<keyword evidence="12 18" id="KW-0548">Nucleotidyltransferase</keyword>
<dbReference type="GO" id="GO:0004605">
    <property type="term" value="F:phosphatidate cytidylyltransferase activity"/>
    <property type="evidence" value="ECO:0007669"/>
    <property type="project" value="UniProtKB-EC"/>
</dbReference>
<feature type="transmembrane region" description="Helical" evidence="19">
    <location>
        <begin position="215"/>
        <end position="233"/>
    </location>
</feature>
<comment type="subcellular location">
    <subcellularLocation>
        <location evidence="2">Cell membrane</location>
        <topology evidence="2">Multi-pass membrane protein</topology>
    </subcellularLocation>
</comment>
<keyword evidence="14" id="KW-0443">Lipid metabolism</keyword>
<comment type="catalytic activity">
    <reaction evidence="1 18">
        <text>a 1,2-diacyl-sn-glycero-3-phosphate + CTP + H(+) = a CDP-1,2-diacyl-sn-glycerol + diphosphate</text>
        <dbReference type="Rhea" id="RHEA:16229"/>
        <dbReference type="ChEBI" id="CHEBI:15378"/>
        <dbReference type="ChEBI" id="CHEBI:33019"/>
        <dbReference type="ChEBI" id="CHEBI:37563"/>
        <dbReference type="ChEBI" id="CHEBI:58332"/>
        <dbReference type="ChEBI" id="CHEBI:58608"/>
        <dbReference type="EC" id="2.7.7.41"/>
    </reaction>
</comment>
<evidence type="ECO:0000313" key="21">
    <source>
        <dbReference type="Proteomes" id="UP000286482"/>
    </source>
</evidence>
<evidence type="ECO:0000256" key="1">
    <source>
        <dbReference type="ARBA" id="ARBA00001698"/>
    </source>
</evidence>
<feature type="transmembrane region" description="Helical" evidence="19">
    <location>
        <begin position="12"/>
        <end position="40"/>
    </location>
</feature>
<keyword evidence="10 18" id="KW-0808">Transferase</keyword>
<keyword evidence="15 19" id="KW-0472">Membrane</keyword>
<reference evidence="20 21" key="1">
    <citation type="submission" date="2018-09" db="EMBL/GenBank/DDBJ databases">
        <authorList>
            <person name="Wang Z."/>
        </authorList>
    </citation>
    <scope>NUCLEOTIDE SEQUENCE [LARGE SCALE GENOMIC DNA]</scope>
    <source>
        <strain evidence="20 21">ALS 81</strain>
    </source>
</reference>
<dbReference type="UniPathway" id="UPA00557">
    <property type="reaction ID" value="UER00614"/>
</dbReference>
<evidence type="ECO:0000256" key="8">
    <source>
        <dbReference type="ARBA" id="ARBA00022475"/>
    </source>
</evidence>
<gene>
    <name evidence="20" type="ORF">DBZ36_14045</name>
</gene>
<dbReference type="InterPro" id="IPR000374">
    <property type="entry name" value="PC_trans"/>
</dbReference>
<evidence type="ECO:0000256" key="12">
    <source>
        <dbReference type="ARBA" id="ARBA00022695"/>
    </source>
</evidence>
<keyword evidence="13 19" id="KW-1133">Transmembrane helix</keyword>
<comment type="pathway">
    <text evidence="3 18">Phospholipid metabolism; CDP-diacylglycerol biosynthesis; CDP-diacylglycerol from sn-glycerol 3-phosphate: step 3/3.</text>
</comment>
<proteinExistence type="inferred from homology"/>
<evidence type="ECO:0000256" key="10">
    <source>
        <dbReference type="ARBA" id="ARBA00022679"/>
    </source>
</evidence>
<comment type="pathway">
    <text evidence="4">Lipid metabolism.</text>
</comment>
<dbReference type="GO" id="GO:0016024">
    <property type="term" value="P:CDP-diacylglycerol biosynthetic process"/>
    <property type="evidence" value="ECO:0007669"/>
    <property type="project" value="UniProtKB-UniPathway"/>
</dbReference>
<dbReference type="PANTHER" id="PTHR46382">
    <property type="entry name" value="PHOSPHATIDATE CYTIDYLYLTRANSFERASE"/>
    <property type="match status" value="1"/>
</dbReference>
<feature type="transmembrane region" description="Helical" evidence="19">
    <location>
        <begin position="52"/>
        <end position="74"/>
    </location>
</feature>
<name>A0A420E831_9ALTE</name>
<dbReference type="GO" id="GO:0005886">
    <property type="term" value="C:plasma membrane"/>
    <property type="evidence" value="ECO:0007669"/>
    <property type="project" value="UniProtKB-SubCell"/>
</dbReference>
<dbReference type="AlphaFoldDB" id="A0A420E831"/>
<sequence length="283" mass="31196">MLKQRVLTALVLAPLALIAIFFLPIWGLIACLAGVLLIASREWSRLICSSSLINWPVSLLLFAAVAVTFVFIPIDQLHHNTWLSAILDSAVVWWLVAIILVLSYPRSASLWNARPSVKWLFGLMSLLSFFWSIVYLRELNPESSIDGAGWLLYVLLLVWAADTGAYFFGKRFGKHKLAKQVSPGKTIEGLFGGMLVAGVIVAITIFSFVELDAKQIAVFVLISMFTVVASVFGDLAESMFKREAGIKDSGSILPGHGGILDRIDSLCSALPIFVFGHYHWILN</sequence>
<comment type="similarity">
    <text evidence="5 18">Belongs to the CDS family.</text>
</comment>
<dbReference type="EMBL" id="RAQO01000008">
    <property type="protein sequence ID" value="RKF15507.1"/>
    <property type="molecule type" value="Genomic_DNA"/>
</dbReference>
<feature type="transmembrane region" description="Helical" evidence="19">
    <location>
        <begin position="86"/>
        <end position="105"/>
    </location>
</feature>
<dbReference type="PROSITE" id="PS51257">
    <property type="entry name" value="PROKAR_LIPOPROTEIN"/>
    <property type="match status" value="1"/>
</dbReference>
<evidence type="ECO:0000256" key="3">
    <source>
        <dbReference type="ARBA" id="ARBA00005119"/>
    </source>
</evidence>
<dbReference type="Pfam" id="PF01148">
    <property type="entry name" value="CTP_transf_1"/>
    <property type="match status" value="1"/>
</dbReference>
<organism evidence="20 21">
    <name type="scientific">Alginatibacterium sediminis</name>
    <dbReference type="NCBI Taxonomy" id="2164068"/>
    <lineage>
        <taxon>Bacteria</taxon>
        <taxon>Pseudomonadati</taxon>
        <taxon>Pseudomonadota</taxon>
        <taxon>Gammaproteobacteria</taxon>
        <taxon>Alteromonadales</taxon>
        <taxon>Alteromonadaceae</taxon>
        <taxon>Alginatibacterium</taxon>
    </lineage>
</organism>
<evidence type="ECO:0000256" key="13">
    <source>
        <dbReference type="ARBA" id="ARBA00022989"/>
    </source>
</evidence>
<feature type="transmembrane region" description="Helical" evidence="19">
    <location>
        <begin position="117"/>
        <end position="136"/>
    </location>
</feature>
<keyword evidence="11 18" id="KW-0812">Transmembrane</keyword>